<sequence>MIGIENTTFQDLMDLLRVERDAIRAGEFNALTELAAQKESLIEQVAALEPLDPQALEALRAIAAENQRLLEAALKGVRSAQRRLRAVINAANGFNAYDRSGQVKPIRKDDGSLEFRA</sequence>
<protein>
    <submittedName>
        <fullName evidence="1">Flagellar biosynthesis protein FlgN</fullName>
    </submittedName>
</protein>
<keyword evidence="1" id="KW-0969">Cilium</keyword>
<dbReference type="AlphaFoldDB" id="A0A074TN33"/>
<dbReference type="Proteomes" id="UP000027725">
    <property type="component" value="Unassembled WGS sequence"/>
</dbReference>
<dbReference type="EMBL" id="JHEH01000006">
    <property type="protein sequence ID" value="KEP70393.1"/>
    <property type="molecule type" value="Genomic_DNA"/>
</dbReference>
<name>A0A074TN33_9RHOB</name>
<keyword evidence="1" id="KW-0966">Cell projection</keyword>
<dbReference type="SUPFAM" id="SSF140566">
    <property type="entry name" value="FlgN-like"/>
    <property type="match status" value="1"/>
</dbReference>
<evidence type="ECO:0000313" key="2">
    <source>
        <dbReference type="Proteomes" id="UP000027725"/>
    </source>
</evidence>
<keyword evidence="1" id="KW-0282">Flagellum</keyword>
<reference evidence="1 2" key="1">
    <citation type="submission" date="2014-03" db="EMBL/GenBank/DDBJ databases">
        <title>The draft genome sequence of Thioclava dalianensis DLFJ1-1.</title>
        <authorList>
            <person name="Lai Q."/>
            <person name="Shao Z."/>
        </authorList>
    </citation>
    <scope>NUCLEOTIDE SEQUENCE [LARGE SCALE GENOMIC DNA]</scope>
    <source>
        <strain evidence="1 2">DLFJ1-1</strain>
    </source>
</reference>
<keyword evidence="2" id="KW-1185">Reference proteome</keyword>
<organism evidence="1 2">
    <name type="scientific">Thioclava dalianensis</name>
    <dbReference type="NCBI Taxonomy" id="1185766"/>
    <lineage>
        <taxon>Bacteria</taxon>
        <taxon>Pseudomonadati</taxon>
        <taxon>Pseudomonadota</taxon>
        <taxon>Alphaproteobacteria</taxon>
        <taxon>Rhodobacterales</taxon>
        <taxon>Paracoccaceae</taxon>
        <taxon>Thioclava</taxon>
    </lineage>
</organism>
<dbReference type="eggNOG" id="ENOG5033CQR">
    <property type="taxonomic scope" value="Bacteria"/>
</dbReference>
<proteinExistence type="predicted"/>
<dbReference type="InterPro" id="IPR036679">
    <property type="entry name" value="FlgN-like_sf"/>
</dbReference>
<dbReference type="STRING" id="1185766.SAMN05216224_10494"/>
<accession>A0A074TN33</accession>
<comment type="caution">
    <text evidence="1">The sequence shown here is derived from an EMBL/GenBank/DDBJ whole genome shotgun (WGS) entry which is preliminary data.</text>
</comment>
<dbReference type="Gene3D" id="1.20.58.300">
    <property type="entry name" value="FlgN-like"/>
    <property type="match status" value="1"/>
</dbReference>
<dbReference type="GO" id="GO:0044780">
    <property type="term" value="P:bacterial-type flagellum assembly"/>
    <property type="evidence" value="ECO:0007669"/>
    <property type="project" value="InterPro"/>
</dbReference>
<gene>
    <name evidence="1" type="ORF">DL1_17770</name>
</gene>
<evidence type="ECO:0000313" key="1">
    <source>
        <dbReference type="EMBL" id="KEP70393.1"/>
    </source>
</evidence>